<keyword evidence="5" id="KW-1185">Reference proteome</keyword>
<evidence type="ECO:0000313" key="5">
    <source>
        <dbReference type="Proteomes" id="UP001229421"/>
    </source>
</evidence>
<dbReference type="InterPro" id="IPR057984">
    <property type="entry name" value="PATROL1_C"/>
</dbReference>
<dbReference type="Pfam" id="PF25761">
    <property type="entry name" value="TPR_PATROL1"/>
    <property type="match status" value="1"/>
</dbReference>
<gene>
    <name evidence="4" type="ORF">QVD17_01163</name>
</gene>
<feature type="domain" description="MHD2" evidence="3">
    <location>
        <begin position="801"/>
        <end position="909"/>
    </location>
</feature>
<feature type="domain" description="MHD1" evidence="2">
    <location>
        <begin position="521"/>
        <end position="663"/>
    </location>
</feature>
<accession>A0AAD8LCZ7</accession>
<feature type="region of interest" description="Disordered" evidence="1">
    <location>
        <begin position="87"/>
        <end position="112"/>
    </location>
</feature>
<dbReference type="AlphaFoldDB" id="A0AAD8LCZ7"/>
<protein>
    <submittedName>
        <fullName evidence="4">Uncharacterized protein</fullName>
    </submittedName>
</protein>
<evidence type="ECO:0000259" key="2">
    <source>
        <dbReference type="PROSITE" id="PS51258"/>
    </source>
</evidence>
<dbReference type="InterPro" id="IPR014770">
    <property type="entry name" value="Munc13_1"/>
</dbReference>
<dbReference type="InterPro" id="IPR008528">
    <property type="entry name" value="unc-13_homologue"/>
</dbReference>
<evidence type="ECO:0000256" key="1">
    <source>
        <dbReference type="SAM" id="MobiDB-lite"/>
    </source>
</evidence>
<dbReference type="Proteomes" id="UP001229421">
    <property type="component" value="Unassembled WGS sequence"/>
</dbReference>
<dbReference type="PROSITE" id="PS51258">
    <property type="entry name" value="MHD1"/>
    <property type="match status" value="1"/>
</dbReference>
<organism evidence="4 5">
    <name type="scientific">Tagetes erecta</name>
    <name type="common">African marigold</name>
    <dbReference type="NCBI Taxonomy" id="13708"/>
    <lineage>
        <taxon>Eukaryota</taxon>
        <taxon>Viridiplantae</taxon>
        <taxon>Streptophyta</taxon>
        <taxon>Embryophyta</taxon>
        <taxon>Tracheophyta</taxon>
        <taxon>Spermatophyta</taxon>
        <taxon>Magnoliopsida</taxon>
        <taxon>eudicotyledons</taxon>
        <taxon>Gunneridae</taxon>
        <taxon>Pentapetalae</taxon>
        <taxon>asterids</taxon>
        <taxon>campanulids</taxon>
        <taxon>Asterales</taxon>
        <taxon>Asteraceae</taxon>
        <taxon>Asteroideae</taxon>
        <taxon>Heliantheae alliance</taxon>
        <taxon>Tageteae</taxon>
        <taxon>Tagetes</taxon>
    </lineage>
</organism>
<dbReference type="PANTHER" id="PTHR31280">
    <property type="entry name" value="PROTEIN UNC-13 HOMOLOG"/>
    <property type="match status" value="1"/>
</dbReference>
<reference evidence="4" key="1">
    <citation type="journal article" date="2023" name="bioRxiv">
        <title>Improved chromosome-level genome assembly for marigold (Tagetes erecta).</title>
        <authorList>
            <person name="Jiang F."/>
            <person name="Yuan L."/>
            <person name="Wang S."/>
            <person name="Wang H."/>
            <person name="Xu D."/>
            <person name="Wang A."/>
            <person name="Fan W."/>
        </authorList>
    </citation>
    <scope>NUCLEOTIDE SEQUENCE</scope>
    <source>
        <strain evidence="4">WSJ</strain>
        <tissue evidence="4">Leaf</tissue>
    </source>
</reference>
<comment type="caution">
    <text evidence="4">The sequence shown here is derived from an EMBL/GenBank/DDBJ whole genome shotgun (WGS) entry which is preliminary data.</text>
</comment>
<evidence type="ECO:0000313" key="4">
    <source>
        <dbReference type="EMBL" id="KAK1435400.1"/>
    </source>
</evidence>
<name>A0AAD8LCZ7_TARER</name>
<dbReference type="PROSITE" id="PS51259">
    <property type="entry name" value="MHD2"/>
    <property type="match status" value="1"/>
</dbReference>
<sequence length="972" mass="108234">MPPPDPDLSPPFGSIDGLDSNDIQASAYELLFTSCRSSPGFGGRNAIQFYSSDVENGPGSPSTGVGMGGSSRVKRVLGLKLLRRAPASRRSHSCGTNPLSPRGYGNSSPGIGFSTGRSRRPLTYAEIIRQQMKVSESSDNRLRKTLMRTLVGQMGRRAETIILPLELIRHLKPSEFDDLNEYHTWQKRQLKILEAGLLLYPSTPLNINNNLAMCLRDIIHSSDIKPIDTGKNSETMRTICTCVVSLAWRSVDGSPIDICHWADGFPLNVNLYVSLLRSIFDLKDETCVLDEVDEVLELMKKTWTTLGFNKPMHDLCLTWVLFQQYVVTRQVENDLLSASLTMLTEVANNSKKVDRQTVYVEMLSSVLSSMSVWCEKRLMNYHQNFNKGRMGAMEYILPLVFTATRIMEEVVPGYESKGDAIAGNKVDQYTRSSLKNAFTKMVEKGNVISRKMPFKEVCETLVRLANETEALAFEEKGSFSMVLKKWHPISAGVAAVTLHSCYGNLLKQFLKCNYDITNEMLIVLQRADKLEKVLVNMVVEDSVECEDGGKTIIREMVLYEVDSIIVKFLGQSVTGRLKRIKDVIHKAKENETWNPKSKTEPYAQSAVELIKQARELVGSFFDNPIAISGDLVCEFADGIGKILGDYATFVASCGSKQNYIPTLPPLTRCSRGSKLIKLWKKATPCAVAGLSDLSPYHMGLEEEASNSRPSTSRGTQRLYIRINTLHYITFQVNSLEKCLSLSSKIIPSHKKQCRRHDHFEHARSAIMAATQHVIEVAAYRLIFLDSNSVLYGSLYIGNVVNARISPAIKVLKQNLTLLSAIVTERAQHLAIKEVMKASFEAYLMVLIAGGSGRGFTKADHEMITDDLKHLKNVFASYGEGVMEVDKEAKTVEGVVELMGKPTEQLIEEFTVVACEASGMGVSSGPGQTLPMPPTTGRWSSSDPNTMLRVLCHRKDRVANLFLKRTFHLAKRA</sequence>
<feature type="compositionally biased region" description="Polar residues" evidence="1">
    <location>
        <begin position="93"/>
        <end position="109"/>
    </location>
</feature>
<dbReference type="PANTHER" id="PTHR31280:SF1">
    <property type="entry name" value="OS03G0138600 PROTEIN"/>
    <property type="match status" value="1"/>
</dbReference>
<dbReference type="EMBL" id="JAUHHV010000001">
    <property type="protein sequence ID" value="KAK1435400.1"/>
    <property type="molecule type" value="Genomic_DNA"/>
</dbReference>
<evidence type="ECO:0000259" key="3">
    <source>
        <dbReference type="PROSITE" id="PS51259"/>
    </source>
</evidence>
<proteinExistence type="predicted"/>
<dbReference type="InterPro" id="IPR014772">
    <property type="entry name" value="Munc13_dom-2"/>
</dbReference>
<feature type="region of interest" description="Disordered" evidence="1">
    <location>
        <begin position="922"/>
        <end position="941"/>
    </location>
</feature>